<organism evidence="2">
    <name type="scientific">Pyramimonas orientalis virus</name>
    <name type="common">PoV01</name>
    <dbReference type="NCBI Taxonomy" id="455367"/>
    <lineage>
        <taxon>Viruses</taxon>
        <taxon>Varidnaviria</taxon>
        <taxon>Bamfordvirae</taxon>
        <taxon>Nucleocytoviricota</taxon>
        <taxon>Megaviricetes</taxon>
        <taxon>Imitervirales</taxon>
        <taxon>Allomimiviridae</taxon>
        <taxon>Heliosvirus</taxon>
        <taxon>Heliosvirus raunefjordenense</taxon>
    </lineage>
</organism>
<accession>A0A7M3UNN7</accession>
<proteinExistence type="predicted"/>
<organismHost>
    <name type="scientific">Pyramimonas plurioculata</name>
    <dbReference type="NCBI Taxonomy" id="36893"/>
</organismHost>
<dbReference type="InterPro" id="IPR004087">
    <property type="entry name" value="KH_dom"/>
</dbReference>
<feature type="domain" description="K Homology" evidence="1">
    <location>
        <begin position="11"/>
        <end position="77"/>
    </location>
</feature>
<dbReference type="InterPro" id="IPR036612">
    <property type="entry name" value="KH_dom_type_1_sf"/>
</dbReference>
<dbReference type="InterPro" id="IPR004088">
    <property type="entry name" value="KH_dom_type_1"/>
</dbReference>
<dbReference type="GO" id="GO:0003723">
    <property type="term" value="F:RNA binding"/>
    <property type="evidence" value="ECO:0007669"/>
    <property type="project" value="InterPro"/>
</dbReference>
<evidence type="ECO:0000313" key="2">
    <source>
        <dbReference type="EMBL" id="QOI90308.1"/>
    </source>
</evidence>
<dbReference type="CDD" id="cd00105">
    <property type="entry name" value="KH-I"/>
    <property type="match status" value="2"/>
</dbReference>
<feature type="domain" description="K Homology" evidence="1">
    <location>
        <begin position="89"/>
        <end position="169"/>
    </location>
</feature>
<dbReference type="SMART" id="SM00322">
    <property type="entry name" value="KH"/>
    <property type="match status" value="2"/>
</dbReference>
<reference evidence="2" key="1">
    <citation type="submission" date="2020-06" db="EMBL/GenBank/DDBJ databases">
        <title>Lateral gene transfer of anion-conducting channel rhodopsins between green algae and giant viruses.</title>
        <authorList>
            <person name="Rozenberg A."/>
            <person name="Oppermann J."/>
            <person name="Wietek J."/>
            <person name="Fernandez Lahore R.G."/>
            <person name="Sandaa R.-A."/>
            <person name="Bratbak G."/>
            <person name="Hegemann P."/>
            <person name="Beja O."/>
        </authorList>
    </citation>
    <scope>NUCLEOTIDE SEQUENCE</scope>
    <source>
        <strain evidence="2">01B</strain>
    </source>
</reference>
<name>A0A7M3UNN7_POV01</name>
<dbReference type="SUPFAM" id="SSF54791">
    <property type="entry name" value="Eukaryotic type KH-domain (KH-domain type I)"/>
    <property type="match status" value="2"/>
</dbReference>
<gene>
    <name evidence="2" type="ORF">HWQ62_00171</name>
</gene>
<evidence type="ECO:0000259" key="1">
    <source>
        <dbReference type="SMART" id="SM00322"/>
    </source>
</evidence>
<dbReference type="EMBL" id="MT663535">
    <property type="protein sequence ID" value="QOI90308.1"/>
    <property type="molecule type" value="Genomic_DNA"/>
</dbReference>
<sequence length="186" mass="21158">MVSIITTMPTFYKHVVVDIPHTYMRFVVGKKGVHLKKCCTSTGVDSVWFNMKRNVVEIYGPKDNLGKASGFLEKRMEKIKSKVPSDELATFNSTLQVNEDTCINGALTGALEKDEVKYLIGKKGKHFKRITKDASVSFIWYDEENHSVLIWGPQENLSMAIKLLFSQIEKVKEYNKTRSGEDTIMV</sequence>
<protein>
    <recommendedName>
        <fullName evidence="1">K Homology domain-containing protein</fullName>
    </recommendedName>
</protein>
<dbReference type="Gene3D" id="3.30.1370.10">
    <property type="entry name" value="K Homology domain, type 1"/>
    <property type="match status" value="2"/>
</dbReference>
<dbReference type="PROSITE" id="PS50084">
    <property type="entry name" value="KH_TYPE_1"/>
    <property type="match status" value="2"/>
</dbReference>
<dbReference type="Pfam" id="PF00013">
    <property type="entry name" value="KH_1"/>
    <property type="match status" value="2"/>
</dbReference>